<organism evidence="4">
    <name type="scientific">Baileyella intestinalis</name>
    <dbReference type="NCBI Taxonomy" id="2606709"/>
    <lineage>
        <taxon>Bacteria</taxon>
        <taxon>Bacillati</taxon>
        <taxon>Bacillota</taxon>
        <taxon>Clostridia</taxon>
        <taxon>Peptostreptococcales</taxon>
        <taxon>Anaerovoracaceae</taxon>
        <taxon>Baileyella</taxon>
    </lineage>
</organism>
<dbReference type="Pfam" id="PF01648">
    <property type="entry name" value="ACPS"/>
    <property type="match status" value="1"/>
</dbReference>
<feature type="domain" description="4'-phosphopantetheinyl transferase" evidence="3">
    <location>
        <begin position="79"/>
        <end position="136"/>
    </location>
</feature>
<gene>
    <name evidence="4" type="ORF">FYJ66_00230</name>
</gene>
<protein>
    <submittedName>
        <fullName evidence="4">4'-phosphopantetheinyl transferase superfamily protein</fullName>
    </submittedName>
</protein>
<name>A0A6A8M557_9FIRM</name>
<reference evidence="4" key="1">
    <citation type="submission" date="2019-09" db="EMBL/GenBank/DDBJ databases">
        <title>In-depth cultivation of the pig gut microbiome towards novel bacterial diversity and tailored functional studies.</title>
        <authorList>
            <person name="Wylensek D."/>
            <person name="Hitch T.C.A."/>
            <person name="Clavel T."/>
        </authorList>
    </citation>
    <scope>NUCLEOTIDE SEQUENCE</scope>
    <source>
        <strain evidence="4">RF-744-FAT-WT-3</strain>
    </source>
</reference>
<dbReference type="PANTHER" id="PTHR12215">
    <property type="entry name" value="PHOSPHOPANTETHEINE TRANSFERASE"/>
    <property type="match status" value="1"/>
</dbReference>
<evidence type="ECO:0000259" key="3">
    <source>
        <dbReference type="Pfam" id="PF01648"/>
    </source>
</evidence>
<evidence type="ECO:0000256" key="1">
    <source>
        <dbReference type="ARBA" id="ARBA00010990"/>
    </source>
</evidence>
<dbReference type="SUPFAM" id="SSF56214">
    <property type="entry name" value="4'-phosphopantetheinyl transferase"/>
    <property type="match status" value="2"/>
</dbReference>
<comment type="caution">
    <text evidence="4">The sequence shown here is derived from an EMBL/GenBank/DDBJ whole genome shotgun (WGS) entry which is preliminary data.</text>
</comment>
<dbReference type="GO" id="GO:0000287">
    <property type="term" value="F:magnesium ion binding"/>
    <property type="evidence" value="ECO:0007669"/>
    <property type="project" value="InterPro"/>
</dbReference>
<dbReference type="GO" id="GO:0019878">
    <property type="term" value="P:lysine biosynthetic process via aminoadipic acid"/>
    <property type="evidence" value="ECO:0007669"/>
    <property type="project" value="TreeGrafter"/>
</dbReference>
<proteinExistence type="inferred from homology"/>
<dbReference type="InterPro" id="IPR037143">
    <property type="entry name" value="4-PPantetheinyl_Trfase_dom_sf"/>
</dbReference>
<dbReference type="PANTHER" id="PTHR12215:SF10">
    <property type="entry name" value="L-AMINOADIPATE-SEMIALDEHYDE DEHYDROGENASE-PHOSPHOPANTETHEINYL TRANSFERASE"/>
    <property type="match status" value="1"/>
</dbReference>
<comment type="similarity">
    <text evidence="1">Belongs to the P-Pant transferase superfamily. Gsp/Sfp/HetI/AcpT family.</text>
</comment>
<dbReference type="GO" id="GO:0005829">
    <property type="term" value="C:cytosol"/>
    <property type="evidence" value="ECO:0007669"/>
    <property type="project" value="TreeGrafter"/>
</dbReference>
<accession>A0A6A8M557</accession>
<evidence type="ECO:0000256" key="2">
    <source>
        <dbReference type="ARBA" id="ARBA00022679"/>
    </source>
</evidence>
<dbReference type="Gene3D" id="3.90.470.20">
    <property type="entry name" value="4'-phosphopantetheinyl transferase domain"/>
    <property type="match status" value="2"/>
</dbReference>
<keyword evidence="2 4" id="KW-0808">Transferase</keyword>
<dbReference type="InterPro" id="IPR008278">
    <property type="entry name" value="4-PPantetheinyl_Trfase_dom"/>
</dbReference>
<evidence type="ECO:0000313" key="4">
    <source>
        <dbReference type="EMBL" id="MST68041.1"/>
    </source>
</evidence>
<dbReference type="RefSeq" id="WP_154571522.1">
    <property type="nucleotide sequence ID" value="NZ_VUNB01000001.1"/>
</dbReference>
<dbReference type="GO" id="GO:0008897">
    <property type="term" value="F:holo-[acyl-carrier-protein] synthase activity"/>
    <property type="evidence" value="ECO:0007669"/>
    <property type="project" value="InterPro"/>
</dbReference>
<sequence length="195" mass="22351">MYLFHSGNFKGGRTASRALLANAIKDYCALSDIRGVDAEELVKQIVTSENGKPSIPGFAHFSVSHSGQYWAVLFDSEPCGLDIQLGKDLDYMAIAEKYYSEKELERVKMFGYDEFFHIWTRREAFVKAIGSTVFSPTPELLFGQYDCNIEVEHEGVIWQVRDIEMPVKIFASVCTKRFEQVKPYAMEFADRFVRE</sequence>
<dbReference type="InterPro" id="IPR050559">
    <property type="entry name" value="P-Pant_transferase_sf"/>
</dbReference>
<dbReference type="AlphaFoldDB" id="A0A6A8M557"/>
<dbReference type="EMBL" id="VUNB01000001">
    <property type="protein sequence ID" value="MST68041.1"/>
    <property type="molecule type" value="Genomic_DNA"/>
</dbReference>